<dbReference type="Gene3D" id="3.40.1110.10">
    <property type="entry name" value="Calcium-transporting ATPase, cytoplasmic domain N"/>
    <property type="match status" value="1"/>
</dbReference>
<evidence type="ECO:0000256" key="12">
    <source>
        <dbReference type="ARBA" id="ARBA00023136"/>
    </source>
</evidence>
<keyword evidence="10" id="KW-1278">Translocase</keyword>
<dbReference type="FunFam" id="2.70.150.10:FF:000042">
    <property type="entry name" value="Plasma membrane ATPase"/>
    <property type="match status" value="1"/>
</dbReference>
<feature type="transmembrane region" description="Helical" evidence="13">
    <location>
        <begin position="83"/>
        <end position="99"/>
    </location>
</feature>
<keyword evidence="8" id="KW-0067">ATP-binding</keyword>
<feature type="transmembrane region" description="Helical" evidence="13">
    <location>
        <begin position="263"/>
        <end position="285"/>
    </location>
</feature>
<comment type="similarity">
    <text evidence="2">Belongs to the cation transport ATPase (P-type) (TC 3.A.3) family. Type IIIA subfamily.</text>
</comment>
<dbReference type="FunFam" id="3.40.50.1000:FF:000211">
    <property type="entry name" value="Plasma membrane ATPase"/>
    <property type="match status" value="1"/>
</dbReference>
<feature type="transmembrane region" description="Helical" evidence="13">
    <location>
        <begin position="55"/>
        <end position="77"/>
    </location>
</feature>
<keyword evidence="5 13" id="KW-0812">Transmembrane</keyword>
<feature type="transmembrane region" description="Helical" evidence="13">
    <location>
        <begin position="709"/>
        <end position="728"/>
    </location>
</feature>
<dbReference type="PROSITE" id="PS00154">
    <property type="entry name" value="ATPASE_E1_E2"/>
    <property type="match status" value="1"/>
</dbReference>
<protein>
    <submittedName>
        <fullName evidence="15">Plasma-membrane proton-efflux P-type ATPase</fullName>
    </submittedName>
</protein>
<accession>A0A557XY67</accession>
<keyword evidence="9" id="KW-0460">Magnesium</keyword>
<dbReference type="SMART" id="SM00831">
    <property type="entry name" value="Cation_ATPase_N"/>
    <property type="match status" value="1"/>
</dbReference>
<dbReference type="AlphaFoldDB" id="A0A557XY67"/>
<dbReference type="Pfam" id="PF00702">
    <property type="entry name" value="Hydrolase"/>
    <property type="match status" value="1"/>
</dbReference>
<dbReference type="GO" id="GO:0120029">
    <property type="term" value="P:proton export across plasma membrane"/>
    <property type="evidence" value="ECO:0007669"/>
    <property type="project" value="InterPro"/>
</dbReference>
<name>A0A557XY67_9MYCO</name>
<evidence type="ECO:0000259" key="14">
    <source>
        <dbReference type="SMART" id="SM00831"/>
    </source>
</evidence>
<feature type="domain" description="Cation-transporting P-type ATPase N-terminal" evidence="14">
    <location>
        <begin position="7"/>
        <end position="79"/>
    </location>
</feature>
<evidence type="ECO:0000256" key="2">
    <source>
        <dbReference type="ARBA" id="ARBA00008804"/>
    </source>
</evidence>
<dbReference type="Proteomes" id="UP000320513">
    <property type="component" value="Unassembled WGS sequence"/>
</dbReference>
<dbReference type="SFLD" id="SFLDG00002">
    <property type="entry name" value="C1.7:_P-type_atpase_like"/>
    <property type="match status" value="1"/>
</dbReference>
<dbReference type="CDD" id="cd02076">
    <property type="entry name" value="P-type_ATPase_H"/>
    <property type="match status" value="1"/>
</dbReference>
<keyword evidence="11 13" id="KW-1133">Transmembrane helix</keyword>
<evidence type="ECO:0000256" key="5">
    <source>
        <dbReference type="ARBA" id="ARBA00022692"/>
    </source>
</evidence>
<feature type="transmembrane region" description="Helical" evidence="13">
    <location>
        <begin position="740"/>
        <end position="764"/>
    </location>
</feature>
<dbReference type="Pfam" id="PF00122">
    <property type="entry name" value="E1-E2_ATPase"/>
    <property type="match status" value="1"/>
</dbReference>
<evidence type="ECO:0000256" key="8">
    <source>
        <dbReference type="ARBA" id="ARBA00022840"/>
    </source>
</evidence>
<keyword evidence="16" id="KW-1185">Reference proteome</keyword>
<keyword evidence="7" id="KW-0547">Nucleotide-binding</keyword>
<dbReference type="OrthoDB" id="9814270at2"/>
<dbReference type="GO" id="GO:0046872">
    <property type="term" value="F:metal ion binding"/>
    <property type="evidence" value="ECO:0007669"/>
    <property type="project" value="UniProtKB-KW"/>
</dbReference>
<dbReference type="Pfam" id="PF00690">
    <property type="entry name" value="Cation_ATPase_N"/>
    <property type="match status" value="1"/>
</dbReference>
<dbReference type="GO" id="GO:0005524">
    <property type="term" value="F:ATP binding"/>
    <property type="evidence" value="ECO:0007669"/>
    <property type="project" value="UniProtKB-KW"/>
</dbReference>
<dbReference type="PRINTS" id="PR00119">
    <property type="entry name" value="CATATPASE"/>
</dbReference>
<dbReference type="FunFam" id="3.40.1110.10:FF:000005">
    <property type="entry name" value="Plasma membrane ATPase"/>
    <property type="match status" value="1"/>
</dbReference>
<evidence type="ECO:0000256" key="11">
    <source>
        <dbReference type="ARBA" id="ARBA00022989"/>
    </source>
</evidence>
<reference evidence="15 16" key="1">
    <citation type="submission" date="2019-07" db="EMBL/GenBank/DDBJ databases">
        <title>New Mycobacterium species.</title>
        <authorList>
            <person name="Tortoli E."/>
            <person name="Ghielmetti G."/>
            <person name="Friedel U."/>
            <person name="Trovato A."/>
        </authorList>
    </citation>
    <scope>NUCLEOTIDE SEQUENCE [LARGE SCALE GENOMIC DNA]</scope>
    <source>
        <strain evidence="15 16">16-83</strain>
    </source>
</reference>
<evidence type="ECO:0000256" key="3">
    <source>
        <dbReference type="ARBA" id="ARBA00022475"/>
    </source>
</evidence>
<keyword evidence="4" id="KW-0597">Phosphoprotein</keyword>
<dbReference type="InterPro" id="IPR006534">
    <property type="entry name" value="P-type_ATPase_IIIA"/>
</dbReference>
<dbReference type="InterPro" id="IPR018303">
    <property type="entry name" value="ATPase_P-typ_P_site"/>
</dbReference>
<dbReference type="GO" id="GO:0005886">
    <property type="term" value="C:plasma membrane"/>
    <property type="evidence" value="ECO:0007669"/>
    <property type="project" value="UniProtKB-SubCell"/>
</dbReference>
<evidence type="ECO:0000256" key="1">
    <source>
        <dbReference type="ARBA" id="ARBA00004651"/>
    </source>
</evidence>
<evidence type="ECO:0000256" key="6">
    <source>
        <dbReference type="ARBA" id="ARBA00022723"/>
    </source>
</evidence>
<dbReference type="Gene3D" id="2.70.150.10">
    <property type="entry name" value="Calcium-transporting ATPase, cytoplasmic transduction domain A"/>
    <property type="match status" value="1"/>
</dbReference>
<dbReference type="InterPro" id="IPR059000">
    <property type="entry name" value="ATPase_P-type_domA"/>
</dbReference>
<dbReference type="SUPFAM" id="SSF56784">
    <property type="entry name" value="HAD-like"/>
    <property type="match status" value="1"/>
</dbReference>
<evidence type="ECO:0000313" key="15">
    <source>
        <dbReference type="EMBL" id="TVS91089.1"/>
    </source>
</evidence>
<evidence type="ECO:0000256" key="13">
    <source>
        <dbReference type="SAM" id="Phobius"/>
    </source>
</evidence>
<dbReference type="SUPFAM" id="SSF81653">
    <property type="entry name" value="Calcium ATPase, transduction domain A"/>
    <property type="match status" value="1"/>
</dbReference>
<proteinExistence type="inferred from homology"/>
<dbReference type="NCBIfam" id="TIGR01494">
    <property type="entry name" value="ATPase_P-type"/>
    <property type="match status" value="2"/>
</dbReference>
<dbReference type="GO" id="GO:0008553">
    <property type="term" value="F:P-type proton-exporting transporter activity"/>
    <property type="evidence" value="ECO:0007669"/>
    <property type="project" value="InterPro"/>
</dbReference>
<gene>
    <name evidence="15" type="ORF">FPZ47_06410</name>
</gene>
<dbReference type="SUPFAM" id="SSF81665">
    <property type="entry name" value="Calcium ATPase, transmembrane domain M"/>
    <property type="match status" value="1"/>
</dbReference>
<dbReference type="EMBL" id="VMQU01000018">
    <property type="protein sequence ID" value="TVS91089.1"/>
    <property type="molecule type" value="Genomic_DNA"/>
</dbReference>
<evidence type="ECO:0000256" key="7">
    <source>
        <dbReference type="ARBA" id="ARBA00022741"/>
    </source>
</evidence>
<dbReference type="PRINTS" id="PR00120">
    <property type="entry name" value="HATPASE"/>
</dbReference>
<comment type="subcellular location">
    <subcellularLocation>
        <location evidence="1">Cell membrane</location>
        <topology evidence="1">Multi-pass membrane protein</topology>
    </subcellularLocation>
</comment>
<keyword evidence="6" id="KW-0479">Metal-binding</keyword>
<feature type="transmembrane region" description="Helical" evidence="13">
    <location>
        <begin position="680"/>
        <end position="703"/>
    </location>
</feature>
<dbReference type="NCBIfam" id="TIGR01647">
    <property type="entry name" value="ATPase-IIIA_H"/>
    <property type="match status" value="1"/>
</dbReference>
<evidence type="ECO:0000256" key="4">
    <source>
        <dbReference type="ARBA" id="ARBA00022553"/>
    </source>
</evidence>
<keyword evidence="3" id="KW-1003">Cell membrane</keyword>
<dbReference type="InterPro" id="IPR023299">
    <property type="entry name" value="ATPase_P-typ_cyto_dom_N"/>
</dbReference>
<comment type="caution">
    <text evidence="15">The sequence shown here is derived from an EMBL/GenBank/DDBJ whole genome shotgun (WGS) entry which is preliminary data.</text>
</comment>
<dbReference type="InterPro" id="IPR023298">
    <property type="entry name" value="ATPase_P-typ_TM_dom_sf"/>
</dbReference>
<organism evidence="15 16">
    <name type="scientific">Mycobacterium helveticum</name>
    <dbReference type="NCBI Taxonomy" id="2592811"/>
    <lineage>
        <taxon>Bacteria</taxon>
        <taxon>Bacillati</taxon>
        <taxon>Actinomycetota</taxon>
        <taxon>Actinomycetes</taxon>
        <taxon>Mycobacteriales</taxon>
        <taxon>Mycobacteriaceae</taxon>
        <taxon>Mycobacterium</taxon>
    </lineage>
</organism>
<dbReference type="InterPro" id="IPR008250">
    <property type="entry name" value="ATPase_P-typ_transduc_dom_A_sf"/>
</dbReference>
<dbReference type="InterPro" id="IPR023214">
    <property type="entry name" value="HAD_sf"/>
</dbReference>
<dbReference type="SFLD" id="SFLDS00003">
    <property type="entry name" value="Haloacid_Dehalogenase"/>
    <property type="match status" value="1"/>
</dbReference>
<dbReference type="GO" id="GO:0016887">
    <property type="term" value="F:ATP hydrolysis activity"/>
    <property type="evidence" value="ECO:0007669"/>
    <property type="project" value="InterPro"/>
</dbReference>
<feature type="transmembrane region" description="Helical" evidence="13">
    <location>
        <begin position="639"/>
        <end position="660"/>
    </location>
</feature>
<feature type="transmembrane region" description="Helical" evidence="13">
    <location>
        <begin position="770"/>
        <end position="787"/>
    </location>
</feature>
<dbReference type="InterPro" id="IPR044492">
    <property type="entry name" value="P_typ_ATPase_HD_dom"/>
</dbReference>
<dbReference type="InterPro" id="IPR004014">
    <property type="entry name" value="ATPase_P-typ_cation-transptr_N"/>
</dbReference>
<keyword evidence="12 13" id="KW-0472">Membrane</keyword>
<feature type="transmembrane region" description="Helical" evidence="13">
    <location>
        <begin position="230"/>
        <end position="251"/>
    </location>
</feature>
<evidence type="ECO:0000313" key="16">
    <source>
        <dbReference type="Proteomes" id="UP000320513"/>
    </source>
</evidence>
<dbReference type="SFLD" id="SFLDF00027">
    <property type="entry name" value="p-type_atpase"/>
    <property type="match status" value="1"/>
</dbReference>
<dbReference type="InterPro" id="IPR036412">
    <property type="entry name" value="HAD-like_sf"/>
</dbReference>
<dbReference type="Gene3D" id="3.40.50.1000">
    <property type="entry name" value="HAD superfamily/HAD-like"/>
    <property type="match status" value="1"/>
</dbReference>
<dbReference type="PANTHER" id="PTHR42861">
    <property type="entry name" value="CALCIUM-TRANSPORTING ATPASE"/>
    <property type="match status" value="1"/>
</dbReference>
<evidence type="ECO:0000256" key="9">
    <source>
        <dbReference type="ARBA" id="ARBA00022842"/>
    </source>
</evidence>
<dbReference type="InterPro" id="IPR001757">
    <property type="entry name" value="P_typ_ATPase"/>
</dbReference>
<sequence>MTQATDKLTELPLPQLLAELDSSAAGLTTAQARQRLERYGPNEIGERHRNPVLEFLGYFWAPIPWMIEVALVLSVAARHWTDAVIIGVLLAMNGLVAYFEEHQAANAIAALKRRLVSEARVLRDGAWATVAVRDLVPGDVLRVRLGDVVPADLRILDDVTLDVDQSALTGESLAVSRGQGDAVFSGSVVVRGEADALVCATGVSSYMGKTAALVEAAGTVSHFQRAVLRIANYLIVIALVLVTLTVVVSLIRGNPVLETLEFALVVTIASIPVALPAVLSVTMAIGARQLARHEAVVSHLPAVEELGGIDLLCSDKTGTLTQNRLALAARWSTTAGGDDELLTAAALASRVEDNDLIDLAVVAAAGPLPVARVDKFVPFDPVSKRTEATVRDPDGRTFRVSKGAPQVIAALCDGDDDGATAEIDGVVERFAGHGYRSLGVAKTDGDGCWRLLGVLALADPPRDDSAATISAARDLGIDVKMVTGDQVAIGREIARQVGLGEQILDAGMLDDAADGDDLGARVEATDGFAQVFPEHKYRIVRLLQARGHIVGMTGDGVNDAPALKQADAGIAVAGSTDAARAAADVVLLAPGLSVIVTAIGLAREIFARLTSYATYRIAETIRVLLLITLAVVFMNFRPVTAAMIVFLALLNDGAILSIAYDHVRGSAMPVKWDMRAVLTIATVLGVIGVVATFVLFFLAARVFGLNHDFIRTMIYLKLSVAGQLTIFLTRSRGPFWSRPAPAPLLLGAVITAQTVATLIAVDGVAMTPLGWRWAGLVWAYAVGWFLFNDRVKLAAYWWLDHQPRREHPNPQRA</sequence>
<dbReference type="RefSeq" id="WP_144949865.1">
    <property type="nucleotide sequence ID" value="NZ_VMQU01000018.1"/>
</dbReference>
<evidence type="ECO:0000256" key="10">
    <source>
        <dbReference type="ARBA" id="ARBA00022967"/>
    </source>
</evidence>
<dbReference type="Gene3D" id="1.20.1110.10">
    <property type="entry name" value="Calcium-transporting ATPase, transmembrane domain"/>
    <property type="match status" value="1"/>
</dbReference>